<comment type="caution">
    <text evidence="2">The sequence shown here is derived from an EMBL/GenBank/DDBJ whole genome shotgun (WGS) entry which is preliminary data.</text>
</comment>
<keyword evidence="3" id="KW-1185">Reference proteome</keyword>
<reference evidence="2 3" key="1">
    <citation type="submission" date="2019-05" db="EMBL/GenBank/DDBJ databases">
        <title>Emergence of the Ug99 lineage of the wheat stem rust pathogen through somatic hybridization.</title>
        <authorList>
            <person name="Li F."/>
            <person name="Upadhyaya N.M."/>
            <person name="Sperschneider J."/>
            <person name="Matny O."/>
            <person name="Nguyen-Phuc H."/>
            <person name="Mago R."/>
            <person name="Raley C."/>
            <person name="Miller M.E."/>
            <person name="Silverstein K.A.T."/>
            <person name="Henningsen E."/>
            <person name="Hirsch C.D."/>
            <person name="Visser B."/>
            <person name="Pretorius Z.A."/>
            <person name="Steffenson B.J."/>
            <person name="Schwessinger B."/>
            <person name="Dodds P.N."/>
            <person name="Figueroa M."/>
        </authorList>
    </citation>
    <scope>NUCLEOTIDE SEQUENCE [LARGE SCALE GENOMIC DNA]</scope>
    <source>
        <strain evidence="2">21-0</strain>
    </source>
</reference>
<dbReference type="AlphaFoldDB" id="A0A5B0MN51"/>
<dbReference type="Proteomes" id="UP000324748">
    <property type="component" value="Unassembled WGS sequence"/>
</dbReference>
<gene>
    <name evidence="2" type="ORF">PGT21_031865</name>
</gene>
<organism evidence="2 3">
    <name type="scientific">Puccinia graminis f. sp. tritici</name>
    <dbReference type="NCBI Taxonomy" id="56615"/>
    <lineage>
        <taxon>Eukaryota</taxon>
        <taxon>Fungi</taxon>
        <taxon>Dikarya</taxon>
        <taxon>Basidiomycota</taxon>
        <taxon>Pucciniomycotina</taxon>
        <taxon>Pucciniomycetes</taxon>
        <taxon>Pucciniales</taxon>
        <taxon>Pucciniaceae</taxon>
        <taxon>Puccinia</taxon>
    </lineage>
</organism>
<accession>A0A5B0MN51</accession>
<dbReference type="EMBL" id="VSWC01000144">
    <property type="protein sequence ID" value="KAA1078251.1"/>
    <property type="molecule type" value="Genomic_DNA"/>
</dbReference>
<evidence type="ECO:0000313" key="3">
    <source>
        <dbReference type="Proteomes" id="UP000324748"/>
    </source>
</evidence>
<sequence length="109" mass="11772">MDGEDIRAVAIGWTRLVGLSRQISLSRELGIMSFMGVQGLSEDLDVVILVPPAISRGSDIFVGRPGRYRETGRLNFFLNSSQPQSATPLGGWGRSGSASPYDLLPSCYP</sequence>
<evidence type="ECO:0000313" key="2">
    <source>
        <dbReference type="EMBL" id="KAA1078251.1"/>
    </source>
</evidence>
<name>A0A5B0MN51_PUCGR</name>
<evidence type="ECO:0000256" key="1">
    <source>
        <dbReference type="SAM" id="MobiDB-lite"/>
    </source>
</evidence>
<proteinExistence type="predicted"/>
<feature type="region of interest" description="Disordered" evidence="1">
    <location>
        <begin position="82"/>
        <end position="109"/>
    </location>
</feature>
<protein>
    <submittedName>
        <fullName evidence="2">Uncharacterized protein</fullName>
    </submittedName>
</protein>